<evidence type="ECO:0000256" key="4">
    <source>
        <dbReference type="ARBA" id="ARBA00022801"/>
    </source>
</evidence>
<feature type="domain" description="Peptidase S49" evidence="7">
    <location>
        <begin position="121"/>
        <end position="269"/>
    </location>
</feature>
<dbReference type="NCBIfam" id="TIGR00706">
    <property type="entry name" value="SppA_dom"/>
    <property type="match status" value="1"/>
</dbReference>
<evidence type="ECO:0000259" key="7">
    <source>
        <dbReference type="Pfam" id="PF01343"/>
    </source>
</evidence>
<dbReference type="PIRSF" id="PIRSF001217">
    <property type="entry name" value="Protease_4_SppA"/>
    <property type="match status" value="1"/>
</dbReference>
<dbReference type="InterPro" id="IPR029045">
    <property type="entry name" value="ClpP/crotonase-like_dom_sf"/>
</dbReference>
<keyword evidence="5" id="KW-0720">Serine protease</keyword>
<dbReference type="InterPro" id="IPR002142">
    <property type="entry name" value="Peptidase_S49"/>
</dbReference>
<protein>
    <submittedName>
        <fullName evidence="8">Protease-4</fullName>
        <ecNumber evidence="8">3.4.21.-</ecNumber>
    </submittedName>
</protein>
<evidence type="ECO:0000256" key="2">
    <source>
        <dbReference type="ARBA" id="ARBA00008683"/>
    </source>
</evidence>
<dbReference type="PANTHER" id="PTHR33209:SF1">
    <property type="entry name" value="PEPTIDASE S49 DOMAIN-CONTAINING PROTEIN"/>
    <property type="match status" value="1"/>
</dbReference>
<proteinExistence type="inferred from homology"/>
<sequence length="595" mass="62885">MKQFLMTVAGVFVGLVLFLVGVPFLLIVMAASAARPAPVPAHTVLQLDLRGGLSDQEPQNPFAALGGGGGQSVMSIIETLRRAETDDKVEAVLVRLPEGGMAPASADELRLAFKHFRAVGKKPIFAHSQGLYPSGLVTSTYMLGAAASEFWMQPDSSLQAVGAASEEMFFKRFFDKYGVKADYEQRYEYKNAVNPYLYSDYTPAHRESTLSWMGSVYTTALTTAAQDRKVDPAALIKTIEAGPYSAEEAKAKGLIDRVGQVKDAQDAMLSRAGKGAKLLDFDDYAARAKKAPAKTGPTIAVVSAEGAIMTGSGEGGSPFGGDSTIYSDQVAKALYDAIDDKDVKAIVFRVSSPGGSDTASEQILAAVKAAKKANKPIVVSMGTYAASGGYWISSGASAIVAEPTTLTGSIGVFGGKFALGDALARFGVDVKQVHVGGDYSGAFGTGQGFTPEQRARFAGWMDRIYAGFVHRVAEGRNLPEARVREIAKGRVWTGVQAKQLGLVDELGGFYEAVDKAKSLANLKGEVKLKKVGGSNSPFEALEKMLGVSETSVRTLAASAWLLGDPRSQSILDEMAKARLRSTPSGASVLADTPVR</sequence>
<dbReference type="NCBIfam" id="TIGR00705">
    <property type="entry name" value="SppA_67K"/>
    <property type="match status" value="1"/>
</dbReference>
<dbReference type="InterPro" id="IPR004635">
    <property type="entry name" value="Pept_S49_SppA"/>
</dbReference>
<dbReference type="SUPFAM" id="SSF52096">
    <property type="entry name" value="ClpP/crotonase"/>
    <property type="match status" value="2"/>
</dbReference>
<dbReference type="EC" id="3.4.21.-" evidence="8"/>
<dbReference type="Pfam" id="PF01343">
    <property type="entry name" value="Peptidase_S49"/>
    <property type="match status" value="2"/>
</dbReference>
<dbReference type="InterPro" id="IPR047217">
    <property type="entry name" value="S49_SppA_67K_type_N"/>
</dbReference>
<evidence type="ECO:0000256" key="3">
    <source>
        <dbReference type="ARBA" id="ARBA00022670"/>
    </source>
</evidence>
<comment type="caution">
    <text evidence="8">The sequence shown here is derived from an EMBL/GenBank/DDBJ whole genome shotgun (WGS) entry which is preliminary data.</text>
</comment>
<organism evidence="8 9">
    <name type="scientific">Caulobacter rhizosphaerae</name>
    <dbReference type="NCBI Taxonomy" id="2010972"/>
    <lineage>
        <taxon>Bacteria</taxon>
        <taxon>Pseudomonadati</taxon>
        <taxon>Pseudomonadota</taxon>
        <taxon>Alphaproteobacteria</taxon>
        <taxon>Caulobacterales</taxon>
        <taxon>Caulobacteraceae</taxon>
        <taxon>Caulobacter</taxon>
    </lineage>
</organism>
<dbReference type="Gene3D" id="6.20.330.10">
    <property type="match status" value="1"/>
</dbReference>
<comment type="similarity">
    <text evidence="2">Belongs to the peptidase S49 family.</text>
</comment>
<keyword evidence="9" id="KW-1185">Reference proteome</keyword>
<dbReference type="RefSeq" id="WP_310031863.1">
    <property type="nucleotide sequence ID" value="NZ_JAVDRL010000006.1"/>
</dbReference>
<reference evidence="8 9" key="1">
    <citation type="submission" date="2023-07" db="EMBL/GenBank/DDBJ databases">
        <title>Sorghum-associated microbial communities from plants grown in Nebraska, USA.</title>
        <authorList>
            <person name="Schachtman D."/>
        </authorList>
    </citation>
    <scope>NUCLEOTIDE SEQUENCE [LARGE SCALE GENOMIC DNA]</scope>
    <source>
        <strain evidence="8 9">DS2154</strain>
    </source>
</reference>
<keyword evidence="3 8" id="KW-0645">Protease</keyword>
<dbReference type="PANTHER" id="PTHR33209">
    <property type="entry name" value="PROTEASE 4"/>
    <property type="match status" value="1"/>
</dbReference>
<dbReference type="Proteomes" id="UP001262754">
    <property type="component" value="Unassembled WGS sequence"/>
</dbReference>
<dbReference type="Gene3D" id="3.90.226.10">
    <property type="entry name" value="2-enoyl-CoA Hydratase, Chain A, domain 1"/>
    <property type="match status" value="2"/>
</dbReference>
<keyword evidence="6" id="KW-0472">Membrane</keyword>
<accession>A0ABU1N0U7</accession>
<dbReference type="EMBL" id="JAVDRL010000006">
    <property type="protein sequence ID" value="MDR6531761.1"/>
    <property type="molecule type" value="Genomic_DNA"/>
</dbReference>
<dbReference type="InterPro" id="IPR047272">
    <property type="entry name" value="S49_SppA_C"/>
</dbReference>
<evidence type="ECO:0000313" key="8">
    <source>
        <dbReference type="EMBL" id="MDR6531761.1"/>
    </source>
</evidence>
<evidence type="ECO:0000256" key="6">
    <source>
        <dbReference type="ARBA" id="ARBA00023136"/>
    </source>
</evidence>
<comment type="subcellular location">
    <subcellularLocation>
        <location evidence="1">Membrane</location>
    </subcellularLocation>
</comment>
<evidence type="ECO:0000313" key="9">
    <source>
        <dbReference type="Proteomes" id="UP001262754"/>
    </source>
</evidence>
<dbReference type="GO" id="GO:0006508">
    <property type="term" value="P:proteolysis"/>
    <property type="evidence" value="ECO:0007669"/>
    <property type="project" value="UniProtKB-KW"/>
</dbReference>
<evidence type="ECO:0000256" key="5">
    <source>
        <dbReference type="ARBA" id="ARBA00022825"/>
    </source>
</evidence>
<feature type="domain" description="Peptidase S49" evidence="7">
    <location>
        <begin position="370"/>
        <end position="523"/>
    </location>
</feature>
<dbReference type="GO" id="GO:0008233">
    <property type="term" value="F:peptidase activity"/>
    <property type="evidence" value="ECO:0007669"/>
    <property type="project" value="UniProtKB-KW"/>
</dbReference>
<keyword evidence="4 8" id="KW-0378">Hydrolase</keyword>
<gene>
    <name evidence="8" type="ORF">J2800_002508</name>
</gene>
<evidence type="ECO:0000256" key="1">
    <source>
        <dbReference type="ARBA" id="ARBA00004370"/>
    </source>
</evidence>
<name>A0ABU1N0U7_9CAUL</name>
<dbReference type="InterPro" id="IPR004634">
    <property type="entry name" value="Pept_S49_pIV"/>
</dbReference>
<dbReference type="CDD" id="cd07023">
    <property type="entry name" value="S49_Sppa_N_C"/>
    <property type="match status" value="1"/>
</dbReference>
<dbReference type="CDD" id="cd07018">
    <property type="entry name" value="S49_SppA_67K_type"/>
    <property type="match status" value="1"/>
</dbReference>